<accession>W0AEJ0</accession>
<dbReference type="PANTHER" id="PTHR40590">
    <property type="entry name" value="CYTOPLASMIC PROTEIN-RELATED"/>
    <property type="match status" value="1"/>
</dbReference>
<gene>
    <name evidence="2" type="ORF">NX02_16390</name>
</gene>
<dbReference type="AlphaFoldDB" id="W0AEJ0"/>
<dbReference type="HOGENOM" id="CLU_057525_0_1_5"/>
<evidence type="ECO:0000313" key="3">
    <source>
        <dbReference type="Proteomes" id="UP000018851"/>
    </source>
</evidence>
<dbReference type="STRING" id="1123269.NX02_16390"/>
<dbReference type="InterPro" id="IPR002816">
    <property type="entry name" value="TraB/PrgY/GumN_fam"/>
</dbReference>
<reference evidence="2 3" key="1">
    <citation type="submission" date="2013-07" db="EMBL/GenBank/DDBJ databases">
        <title>Completed genome of Sphingomonas sanxanigenens NX02.</title>
        <authorList>
            <person name="Ma T."/>
            <person name="Huang H."/>
            <person name="Wu M."/>
            <person name="Li X."/>
            <person name="Li G."/>
        </authorList>
    </citation>
    <scope>NUCLEOTIDE SEQUENCE [LARGE SCALE GENOMIC DNA]</scope>
    <source>
        <strain evidence="2 3">NX02</strain>
    </source>
</reference>
<dbReference type="Pfam" id="PF01963">
    <property type="entry name" value="TraB_PrgY_gumN"/>
    <property type="match status" value="1"/>
</dbReference>
<dbReference type="OrthoDB" id="9806326at2"/>
<dbReference type="CDD" id="cd14789">
    <property type="entry name" value="Tiki"/>
    <property type="match status" value="1"/>
</dbReference>
<sequence length="305" mass="33431">MNRIYRAVAATGLSLALLLAPAAQAQTPAASAAAAQRRADPALWVVKDKDTTVYLFGTFHLLPPGYGWFDGGVKKAFDSSSELVTEAIEPDAKTLQPLMMRLAINRDGPPLTQKLSPKAQADYRKAMTELELPIDMFEPFDPWAAALNIQVALFEKMGFGPDSGAETVLEAAAKASGKARQELEGAELQIRIFDAMPERAQIALLESTVQSIPEQRAVLNRMLASWAAGDAKTLSTLMNQSLEETPELYKIMVTDRNARWAQWIERRMQQPGTVFVAVGAAHLAGTGSVQDYLKARKLRAKRVKY</sequence>
<feature type="chain" id="PRO_5004785161" description="TraB/GumN family protein" evidence="1">
    <location>
        <begin position="26"/>
        <end position="305"/>
    </location>
</feature>
<dbReference type="eggNOG" id="COG3735">
    <property type="taxonomic scope" value="Bacteria"/>
</dbReference>
<dbReference type="InterPro" id="IPR047111">
    <property type="entry name" value="YbaP-like"/>
</dbReference>
<dbReference type="RefSeq" id="WP_025293154.1">
    <property type="nucleotide sequence ID" value="NZ_CP006644.1"/>
</dbReference>
<feature type="signal peptide" evidence="1">
    <location>
        <begin position="1"/>
        <end position="25"/>
    </location>
</feature>
<dbReference type="PATRIC" id="fig|1123269.5.peg.3209"/>
<evidence type="ECO:0000256" key="1">
    <source>
        <dbReference type="SAM" id="SignalP"/>
    </source>
</evidence>
<evidence type="ECO:0000313" key="2">
    <source>
        <dbReference type="EMBL" id="AHE54957.1"/>
    </source>
</evidence>
<evidence type="ECO:0008006" key="4">
    <source>
        <dbReference type="Google" id="ProtNLM"/>
    </source>
</evidence>
<proteinExistence type="predicted"/>
<keyword evidence="1" id="KW-0732">Signal</keyword>
<keyword evidence="3" id="KW-1185">Reference proteome</keyword>
<name>W0AEJ0_9SPHN</name>
<dbReference type="EMBL" id="CP006644">
    <property type="protein sequence ID" value="AHE54957.1"/>
    <property type="molecule type" value="Genomic_DNA"/>
</dbReference>
<dbReference type="PANTHER" id="PTHR40590:SF1">
    <property type="entry name" value="CYTOPLASMIC PROTEIN"/>
    <property type="match status" value="1"/>
</dbReference>
<protein>
    <recommendedName>
        <fullName evidence="4">TraB/GumN family protein</fullName>
    </recommendedName>
</protein>
<dbReference type="Proteomes" id="UP000018851">
    <property type="component" value="Chromosome"/>
</dbReference>
<dbReference type="KEGG" id="ssan:NX02_16390"/>
<organism evidence="2 3">
    <name type="scientific">Sphingomonas sanxanigenens DSM 19645 = NX02</name>
    <dbReference type="NCBI Taxonomy" id="1123269"/>
    <lineage>
        <taxon>Bacteria</taxon>
        <taxon>Pseudomonadati</taxon>
        <taxon>Pseudomonadota</taxon>
        <taxon>Alphaproteobacteria</taxon>
        <taxon>Sphingomonadales</taxon>
        <taxon>Sphingomonadaceae</taxon>
        <taxon>Sphingomonas</taxon>
    </lineage>
</organism>